<feature type="domain" description="Phosphoribosyltransferase" evidence="2">
    <location>
        <begin position="144"/>
        <end position="235"/>
    </location>
</feature>
<dbReference type="InterPro" id="IPR029057">
    <property type="entry name" value="PRTase-like"/>
</dbReference>
<comment type="similarity">
    <text evidence="1">Belongs to the ComF/GntX family.</text>
</comment>
<dbReference type="AlphaFoldDB" id="A0A6M1T4Q1"/>
<dbReference type="Gene3D" id="3.40.50.2020">
    <property type="match status" value="1"/>
</dbReference>
<sequence length="237" mass="26987">MIPIFRYISEGLSQVEFPNVCVCCGHENTRQEHQLCSFCLDERFEDANPENERASSDTLLPEGVEFQLALWQFDKGGVLQDLLHQLKYHRLTTIGHDLGRKLGERVALHPSLNAFLKKDSALLLPVPLHYLKYRYRGFNQAFKIAKGFQEGYKEIPICNIDDVIRHKYTHTQTGFSLDQRLRNMEGAFEVNNTSVIKDKVLVIIDDVFTTGATTFELCRTVQRAGAKSVIILTVAQA</sequence>
<dbReference type="PANTHER" id="PTHR47505:SF1">
    <property type="entry name" value="DNA UTILIZATION PROTEIN YHGH"/>
    <property type="match status" value="1"/>
</dbReference>
<dbReference type="Pfam" id="PF00156">
    <property type="entry name" value="Pribosyltran"/>
    <property type="match status" value="1"/>
</dbReference>
<dbReference type="InterPro" id="IPR051910">
    <property type="entry name" value="ComF/GntX_DNA_util-trans"/>
</dbReference>
<name>A0A6M1T4Q1_9BACT</name>
<dbReference type="InterPro" id="IPR000836">
    <property type="entry name" value="PRTase_dom"/>
</dbReference>
<dbReference type="EMBL" id="JAALLS010000008">
    <property type="protein sequence ID" value="NGP88225.1"/>
    <property type="molecule type" value="Genomic_DNA"/>
</dbReference>
<evidence type="ECO:0000313" key="3">
    <source>
        <dbReference type="EMBL" id="NGP88225.1"/>
    </source>
</evidence>
<protein>
    <submittedName>
        <fullName evidence="3">ComF family protein</fullName>
    </submittedName>
</protein>
<evidence type="ECO:0000313" key="4">
    <source>
        <dbReference type="Proteomes" id="UP000479132"/>
    </source>
</evidence>
<dbReference type="RefSeq" id="WP_165267736.1">
    <property type="nucleotide sequence ID" value="NZ_JAALLS010000008.1"/>
</dbReference>
<evidence type="ECO:0000259" key="2">
    <source>
        <dbReference type="Pfam" id="PF00156"/>
    </source>
</evidence>
<organism evidence="3 4">
    <name type="scientific">Fodinibius halophilus</name>
    <dbReference type="NCBI Taxonomy" id="1736908"/>
    <lineage>
        <taxon>Bacteria</taxon>
        <taxon>Pseudomonadati</taxon>
        <taxon>Balneolota</taxon>
        <taxon>Balneolia</taxon>
        <taxon>Balneolales</taxon>
        <taxon>Balneolaceae</taxon>
        <taxon>Fodinibius</taxon>
    </lineage>
</organism>
<gene>
    <name evidence="3" type="ORF">G3569_07650</name>
</gene>
<keyword evidence="4" id="KW-1185">Reference proteome</keyword>
<dbReference type="CDD" id="cd06223">
    <property type="entry name" value="PRTases_typeI"/>
    <property type="match status" value="1"/>
</dbReference>
<comment type="caution">
    <text evidence="3">The sequence shown here is derived from an EMBL/GenBank/DDBJ whole genome shotgun (WGS) entry which is preliminary data.</text>
</comment>
<dbReference type="Proteomes" id="UP000479132">
    <property type="component" value="Unassembled WGS sequence"/>
</dbReference>
<evidence type="ECO:0000256" key="1">
    <source>
        <dbReference type="ARBA" id="ARBA00008007"/>
    </source>
</evidence>
<accession>A0A6M1T4Q1</accession>
<proteinExistence type="inferred from homology"/>
<dbReference type="SUPFAM" id="SSF53271">
    <property type="entry name" value="PRTase-like"/>
    <property type="match status" value="1"/>
</dbReference>
<reference evidence="3 4" key="1">
    <citation type="submission" date="2020-02" db="EMBL/GenBank/DDBJ databases">
        <title>Aliifodinibius halophilus 2W32, complete genome.</title>
        <authorList>
            <person name="Li Y."/>
            <person name="Wu S."/>
        </authorList>
    </citation>
    <scope>NUCLEOTIDE SEQUENCE [LARGE SCALE GENOMIC DNA]</scope>
    <source>
        <strain evidence="3 4">2W32</strain>
    </source>
</reference>
<dbReference type="PANTHER" id="PTHR47505">
    <property type="entry name" value="DNA UTILIZATION PROTEIN YHGH"/>
    <property type="match status" value="1"/>
</dbReference>